<dbReference type="EMBL" id="JAIWYP010000002">
    <property type="protein sequence ID" value="KAH3867052.1"/>
    <property type="molecule type" value="Genomic_DNA"/>
</dbReference>
<organism evidence="2 3">
    <name type="scientific">Dreissena polymorpha</name>
    <name type="common">Zebra mussel</name>
    <name type="synonym">Mytilus polymorpha</name>
    <dbReference type="NCBI Taxonomy" id="45954"/>
    <lineage>
        <taxon>Eukaryota</taxon>
        <taxon>Metazoa</taxon>
        <taxon>Spiralia</taxon>
        <taxon>Lophotrochozoa</taxon>
        <taxon>Mollusca</taxon>
        <taxon>Bivalvia</taxon>
        <taxon>Autobranchia</taxon>
        <taxon>Heteroconchia</taxon>
        <taxon>Euheterodonta</taxon>
        <taxon>Imparidentia</taxon>
        <taxon>Neoheterodontei</taxon>
        <taxon>Myida</taxon>
        <taxon>Dreissenoidea</taxon>
        <taxon>Dreissenidae</taxon>
        <taxon>Dreissena</taxon>
    </lineage>
</organism>
<accession>A0A9D4LXQ4</accession>
<dbReference type="Proteomes" id="UP000828390">
    <property type="component" value="Unassembled WGS sequence"/>
</dbReference>
<evidence type="ECO:0000313" key="3">
    <source>
        <dbReference type="Proteomes" id="UP000828390"/>
    </source>
</evidence>
<reference evidence="2" key="2">
    <citation type="submission" date="2020-11" db="EMBL/GenBank/DDBJ databases">
        <authorList>
            <person name="McCartney M.A."/>
            <person name="Auch B."/>
            <person name="Kono T."/>
            <person name="Mallez S."/>
            <person name="Becker A."/>
            <person name="Gohl D.M."/>
            <person name="Silverstein K.A.T."/>
            <person name="Koren S."/>
            <person name="Bechman K.B."/>
            <person name="Herman A."/>
            <person name="Abrahante J.E."/>
            <person name="Garbe J."/>
        </authorList>
    </citation>
    <scope>NUCLEOTIDE SEQUENCE</scope>
    <source>
        <strain evidence="2">Duluth1</strain>
        <tissue evidence="2">Whole animal</tissue>
    </source>
</reference>
<comment type="caution">
    <text evidence="2">The sequence shown here is derived from an EMBL/GenBank/DDBJ whole genome shotgun (WGS) entry which is preliminary data.</text>
</comment>
<keyword evidence="3" id="KW-1185">Reference proteome</keyword>
<name>A0A9D4LXQ4_DREPO</name>
<sequence>MLTHVGEWGVIIYAHKADRPSNSCGLLLNRDKSLDEREKNKPSNRGYPTRSRRHIAPPPLRNRESLARASNELNLLR</sequence>
<proteinExistence type="predicted"/>
<gene>
    <name evidence="2" type="ORF">DPMN_030177</name>
</gene>
<dbReference type="AlphaFoldDB" id="A0A9D4LXQ4"/>
<evidence type="ECO:0000256" key="1">
    <source>
        <dbReference type="SAM" id="MobiDB-lite"/>
    </source>
</evidence>
<evidence type="ECO:0000313" key="2">
    <source>
        <dbReference type="EMBL" id="KAH3867052.1"/>
    </source>
</evidence>
<protein>
    <submittedName>
        <fullName evidence="2">Uncharacterized protein</fullName>
    </submittedName>
</protein>
<feature type="compositionally biased region" description="Basic and acidic residues" evidence="1">
    <location>
        <begin position="30"/>
        <end position="41"/>
    </location>
</feature>
<feature type="region of interest" description="Disordered" evidence="1">
    <location>
        <begin position="30"/>
        <end position="77"/>
    </location>
</feature>
<reference evidence="2" key="1">
    <citation type="journal article" date="2019" name="bioRxiv">
        <title>The Genome of the Zebra Mussel, Dreissena polymorpha: A Resource for Invasive Species Research.</title>
        <authorList>
            <person name="McCartney M.A."/>
            <person name="Auch B."/>
            <person name="Kono T."/>
            <person name="Mallez S."/>
            <person name="Zhang Y."/>
            <person name="Obille A."/>
            <person name="Becker A."/>
            <person name="Abrahante J.E."/>
            <person name="Garbe J."/>
            <person name="Badalamenti J.P."/>
            <person name="Herman A."/>
            <person name="Mangelson H."/>
            <person name="Liachko I."/>
            <person name="Sullivan S."/>
            <person name="Sone E.D."/>
            <person name="Koren S."/>
            <person name="Silverstein K.A.T."/>
            <person name="Beckman K.B."/>
            <person name="Gohl D.M."/>
        </authorList>
    </citation>
    <scope>NUCLEOTIDE SEQUENCE</scope>
    <source>
        <strain evidence="2">Duluth1</strain>
        <tissue evidence="2">Whole animal</tissue>
    </source>
</reference>